<reference evidence="1 2" key="1">
    <citation type="journal article" date="2009" name="PLoS ONE">
        <title>Methylobacterium genome sequences: a reference blueprint to investigate microbial metabolism of C1 compounds from natural and industrial sources.</title>
        <authorList>
            <person name="Vuilleumier S."/>
            <person name="Chistoserdova L."/>
            <person name="Lee M.-C."/>
            <person name="Bringel F."/>
            <person name="Lajus A."/>
            <person name="Zhou Y."/>
            <person name="Gourion B."/>
            <person name="Barbe V."/>
            <person name="Chang J."/>
            <person name="Cruveiller S."/>
            <person name="Dossat C."/>
            <person name="Gillett W."/>
            <person name="Gruffaz C."/>
            <person name="Haugen E."/>
            <person name="Hourcade E."/>
            <person name="Levy R."/>
            <person name="Mangenot S."/>
            <person name="Muller E."/>
            <person name="Nadalig T."/>
            <person name="Pagni M."/>
            <person name="Penny C."/>
            <person name="Peyraud R."/>
            <person name="Robinson D.G."/>
            <person name="Roche D."/>
            <person name="Rouy Z."/>
            <person name="Saenampechek C."/>
            <person name="Salvignol G."/>
            <person name="Vallenet D."/>
            <person name="Wu Z."/>
            <person name="Marx C.J."/>
            <person name="Vorholt J.A."/>
            <person name="Olson M.V."/>
            <person name="Kaul R."/>
            <person name="Weissenbach J."/>
            <person name="Medigue C."/>
            <person name="Lidstrom M.E."/>
        </authorList>
    </citation>
    <scope>NUCLEOTIDE SEQUENCE [LARGE SCALE GENOMIC DNA]</scope>
    <source>
        <strain evidence="2">ATCC 14718 / DSM 1338 / JCM 2805 / NCIMB 9133 / AM1</strain>
    </source>
</reference>
<dbReference type="InterPro" id="IPR027417">
    <property type="entry name" value="P-loop_NTPase"/>
</dbReference>
<dbReference type="STRING" id="272630.MexAM1_META1p0060"/>
<organism evidence="1 2">
    <name type="scientific">Methylorubrum extorquens (strain ATCC 14718 / DSM 1338 / JCM 2805 / NCIMB 9133 / AM1)</name>
    <name type="common">Methylobacterium extorquens</name>
    <dbReference type="NCBI Taxonomy" id="272630"/>
    <lineage>
        <taxon>Bacteria</taxon>
        <taxon>Pseudomonadati</taxon>
        <taxon>Pseudomonadota</taxon>
        <taxon>Alphaproteobacteria</taxon>
        <taxon>Hyphomicrobiales</taxon>
        <taxon>Methylobacteriaceae</taxon>
        <taxon>Methylorubrum</taxon>
    </lineage>
</organism>
<dbReference type="SUPFAM" id="SSF52540">
    <property type="entry name" value="P-loop containing nucleoside triphosphate hydrolases"/>
    <property type="match status" value="1"/>
</dbReference>
<dbReference type="AlphaFoldDB" id="C5B377"/>
<name>C5B377_METEA</name>
<accession>C5B377</accession>
<evidence type="ECO:0000313" key="2">
    <source>
        <dbReference type="Proteomes" id="UP000009081"/>
    </source>
</evidence>
<keyword evidence="2" id="KW-1185">Reference proteome</keyword>
<dbReference type="HOGENOM" id="CLU_2155351_0_0_5"/>
<dbReference type="EMBL" id="CP001510">
    <property type="protein sequence ID" value="ACS38029.1"/>
    <property type="molecule type" value="Genomic_DNA"/>
</dbReference>
<dbReference type="OrthoDB" id="7202530at2"/>
<evidence type="ECO:0000313" key="1">
    <source>
        <dbReference type="EMBL" id="ACS38029.1"/>
    </source>
</evidence>
<sequence>MAAEDGGLAGLFTAGILARLPSPVLWCLRWRDLFAPYLVGVSLMPGRVIFAETWNDAEVLPAMEVGLRTFGLTAVEGEVTSLRLICSRRLQRWAERTGIMALVIRHWGIGT</sequence>
<gene>
    <name evidence="1" type="ordered locus">MexAM1_META1p0060</name>
</gene>
<protein>
    <submittedName>
        <fullName evidence="1">Uncharacterized protein</fullName>
    </submittedName>
</protein>
<dbReference type="Proteomes" id="UP000009081">
    <property type="component" value="Chromosome"/>
</dbReference>
<dbReference type="eggNOG" id="COG4544">
    <property type="taxonomic scope" value="Bacteria"/>
</dbReference>
<proteinExistence type="predicted"/>
<dbReference type="Gene3D" id="3.40.50.300">
    <property type="entry name" value="P-loop containing nucleotide triphosphate hydrolases"/>
    <property type="match status" value="1"/>
</dbReference>
<dbReference type="KEGG" id="mea:Mex_1p0060"/>
<dbReference type="RefSeq" id="WP_012751967.1">
    <property type="nucleotide sequence ID" value="NC_012808.1"/>
</dbReference>